<feature type="region of interest" description="Disordered" evidence="1">
    <location>
        <begin position="143"/>
        <end position="175"/>
    </location>
</feature>
<dbReference type="RefSeq" id="WP_308434033.1">
    <property type="nucleotide sequence ID" value="NZ_BMUL01000010.1"/>
</dbReference>
<feature type="compositionally biased region" description="Gly residues" evidence="1">
    <location>
        <begin position="154"/>
        <end position="164"/>
    </location>
</feature>
<evidence type="ECO:0008006" key="4">
    <source>
        <dbReference type="Google" id="ProtNLM"/>
    </source>
</evidence>
<evidence type="ECO:0000313" key="3">
    <source>
        <dbReference type="Proteomes" id="UP000644020"/>
    </source>
</evidence>
<protein>
    <recommendedName>
        <fullName evidence="4">Tetratricopeptide repeat protein</fullName>
    </recommendedName>
</protein>
<reference evidence="2" key="1">
    <citation type="journal article" date="2014" name="Int. J. Syst. Evol. Microbiol.">
        <title>Complete genome sequence of Corynebacterium casei LMG S-19264T (=DSM 44701T), isolated from a smear-ripened cheese.</title>
        <authorList>
            <consortium name="US DOE Joint Genome Institute (JGI-PGF)"/>
            <person name="Walter F."/>
            <person name="Albersmeier A."/>
            <person name="Kalinowski J."/>
            <person name="Ruckert C."/>
        </authorList>
    </citation>
    <scope>NUCLEOTIDE SEQUENCE</scope>
    <source>
        <strain evidence="2">JCM 4518</strain>
    </source>
</reference>
<accession>A0A918WB90</accession>
<comment type="caution">
    <text evidence="2">The sequence shown here is derived from an EMBL/GenBank/DDBJ whole genome shotgun (WGS) entry which is preliminary data.</text>
</comment>
<name>A0A918WB90_9ACTN</name>
<evidence type="ECO:0000256" key="1">
    <source>
        <dbReference type="SAM" id="MobiDB-lite"/>
    </source>
</evidence>
<reference evidence="2" key="2">
    <citation type="submission" date="2020-09" db="EMBL/GenBank/DDBJ databases">
        <authorList>
            <person name="Sun Q."/>
            <person name="Ohkuma M."/>
        </authorList>
    </citation>
    <scope>NUCLEOTIDE SEQUENCE</scope>
    <source>
        <strain evidence="2">JCM 4518</strain>
    </source>
</reference>
<organism evidence="2 3">
    <name type="scientific">Streptomyces termitum</name>
    <dbReference type="NCBI Taxonomy" id="67368"/>
    <lineage>
        <taxon>Bacteria</taxon>
        <taxon>Bacillati</taxon>
        <taxon>Actinomycetota</taxon>
        <taxon>Actinomycetes</taxon>
        <taxon>Kitasatosporales</taxon>
        <taxon>Streptomycetaceae</taxon>
        <taxon>Streptomyces</taxon>
    </lineage>
</organism>
<proteinExistence type="predicted"/>
<sequence length="175" mass="18081">MTAEVSEGPERIKLLEESVDWLDQSPAAYELARSLVALGAALRRTERHAEAAEHLYRGLETAQDCGADGLADEARIELAAAGLRPRALHTADGDSLTARERAAADAVLRDEDPAAALDTDPAAAARLLSAVYRKLGTDRSGLAHALSRPAAGGKRQGAPGGTDGTSGTSGAEADD</sequence>
<feature type="compositionally biased region" description="Low complexity" evidence="1">
    <location>
        <begin position="165"/>
        <end position="175"/>
    </location>
</feature>
<dbReference type="AlphaFoldDB" id="A0A918WB90"/>
<evidence type="ECO:0000313" key="2">
    <source>
        <dbReference type="EMBL" id="GHA93088.1"/>
    </source>
</evidence>
<dbReference type="Proteomes" id="UP000644020">
    <property type="component" value="Unassembled WGS sequence"/>
</dbReference>
<keyword evidence="3" id="KW-1185">Reference proteome</keyword>
<dbReference type="EMBL" id="BMUL01000010">
    <property type="protein sequence ID" value="GHA93088.1"/>
    <property type="molecule type" value="Genomic_DNA"/>
</dbReference>
<gene>
    <name evidence="2" type="ORF">GCM10010305_41040</name>
</gene>